<gene>
    <name evidence="4" type="primary">PURA</name>
</gene>
<dbReference type="SMART" id="SM00712">
    <property type="entry name" value="PUR"/>
    <property type="match status" value="3"/>
</dbReference>
<dbReference type="GO" id="GO:0000981">
    <property type="term" value="F:DNA-binding transcription factor activity, RNA polymerase II-specific"/>
    <property type="evidence" value="ECO:0007669"/>
    <property type="project" value="TreeGrafter"/>
</dbReference>
<dbReference type="AlphaFoldDB" id="C1BSV9"/>
<evidence type="ECO:0000256" key="1">
    <source>
        <dbReference type="ARBA" id="ARBA00009251"/>
    </source>
</evidence>
<dbReference type="Gene3D" id="3.10.450.700">
    <property type="match status" value="1"/>
</dbReference>
<dbReference type="PANTHER" id="PTHR12611:SF0">
    <property type="entry name" value="PURINE-RICH BINDING PROTEIN-ALPHA, ISOFORM B"/>
    <property type="match status" value="1"/>
</dbReference>
<reference evidence="4" key="1">
    <citation type="submission" date="2009-06" db="EMBL/GenBank/DDBJ databases">
        <title>Lepeophtheirus salmonis ESTs and full-length cDNAs.</title>
        <authorList>
            <person name="Yasuike M."/>
            <person name="von Schalburg K."/>
            <person name="Cooper G."/>
            <person name="Leong J."/>
            <person name="Jones S.R.M."/>
            <person name="Koop B.F."/>
        </authorList>
    </citation>
    <scope>NUCLEOTIDE SEQUENCE</scope>
    <source>
        <strain evidence="4">Pacific form</strain>
        <tissue evidence="4">Whole</tissue>
    </source>
</reference>
<dbReference type="GO" id="GO:0005634">
    <property type="term" value="C:nucleus"/>
    <property type="evidence" value="ECO:0007669"/>
    <property type="project" value="TreeGrafter"/>
</dbReference>
<feature type="region of interest" description="Disordered" evidence="3">
    <location>
        <begin position="263"/>
        <end position="286"/>
    </location>
</feature>
<dbReference type="OrthoDB" id="523901at2759"/>
<proteinExistence type="evidence at transcript level"/>
<evidence type="ECO:0000256" key="3">
    <source>
        <dbReference type="SAM" id="MobiDB-lite"/>
    </source>
</evidence>
<feature type="region of interest" description="Disordered" evidence="3">
    <location>
        <begin position="1"/>
        <end position="43"/>
    </location>
</feature>
<dbReference type="EMBL" id="BT077688">
    <property type="protein sequence ID" value="ACO12112.1"/>
    <property type="molecule type" value="mRNA"/>
</dbReference>
<dbReference type="GO" id="GO:0032422">
    <property type="term" value="F:purine-rich negative regulatory element binding"/>
    <property type="evidence" value="ECO:0007669"/>
    <property type="project" value="InterPro"/>
</dbReference>
<dbReference type="Pfam" id="PF04845">
    <property type="entry name" value="PurA"/>
    <property type="match status" value="1"/>
</dbReference>
<evidence type="ECO:0000313" key="4">
    <source>
        <dbReference type="EMBL" id="ACO12112.1"/>
    </source>
</evidence>
<evidence type="ECO:0000256" key="2">
    <source>
        <dbReference type="ARBA" id="ARBA00023125"/>
    </source>
</evidence>
<dbReference type="PANTHER" id="PTHR12611">
    <property type="entry name" value="PUR-TRANSCRIPTIONAL ACTIVATOR"/>
    <property type="match status" value="1"/>
</dbReference>
<keyword evidence="2" id="KW-0238">DNA-binding</keyword>
<dbReference type="Gene3D" id="3.30.2450.30">
    <property type="match status" value="1"/>
</dbReference>
<dbReference type="InterPro" id="IPR006628">
    <property type="entry name" value="PUR-bd_fam"/>
</dbReference>
<feature type="compositionally biased region" description="Basic and acidic residues" evidence="3">
    <location>
        <begin position="1"/>
        <end position="14"/>
    </location>
</feature>
<dbReference type="GO" id="GO:0000977">
    <property type="term" value="F:RNA polymerase II transcription regulatory region sequence-specific DNA binding"/>
    <property type="evidence" value="ECO:0007669"/>
    <property type="project" value="InterPro"/>
</dbReference>
<organism evidence="4">
    <name type="scientific">Lepeophtheirus salmonis</name>
    <name type="common">Salmon louse</name>
    <name type="synonym">Caligus salmonis</name>
    <dbReference type="NCBI Taxonomy" id="72036"/>
    <lineage>
        <taxon>Eukaryota</taxon>
        <taxon>Metazoa</taxon>
        <taxon>Ecdysozoa</taxon>
        <taxon>Arthropoda</taxon>
        <taxon>Crustacea</taxon>
        <taxon>Multicrustacea</taxon>
        <taxon>Hexanauplia</taxon>
        <taxon>Copepoda</taxon>
        <taxon>Siphonostomatoida</taxon>
        <taxon>Caligidae</taxon>
        <taxon>Lepeophtheirus</taxon>
    </lineage>
</organism>
<accession>C1BSV9</accession>
<protein>
    <submittedName>
        <fullName evidence="4">Transcriptional activator protein Pur-alpha</fullName>
    </submittedName>
</protein>
<dbReference type="FunFam" id="3.30.2450.30:FF:000001">
    <property type="entry name" value="Purine-rich element binding protein A"/>
    <property type="match status" value="1"/>
</dbReference>
<sequence length="286" mass="32382">MSDRVSSDGEDPGKRGLSSSSLKWERNRGNESDNEAEAGAGAAPWEHQEMELASKMIQIQSKRFYLDVKLNQRGKFIKIAEIGTDGRRSQIFLALSTAADFRDNLYKFGEFYTKLGPPNPEVLPENGKLKSEMMVKDNRRYYLDLKENARGRYLRVSQTISRGGHRSQIAIPAQGMVEFRDALTDLVDQFGESDLTDGHHLRVDNKNFYFDIGQNNRGTYMKISEVKSNSQTSITIPEKSWTAFRDVFDAYLDKTKEIVDAEKENSTAVLEPPEPTTSSQFNGSEK</sequence>
<comment type="similarity">
    <text evidence="1">Belongs to the PUR DNA-binding protein family.</text>
</comment>
<name>C1BSV9_LEPSM</name>
<feature type="compositionally biased region" description="Polar residues" evidence="3">
    <location>
        <begin position="276"/>
        <end position="286"/>
    </location>
</feature>